<evidence type="ECO:0000256" key="4">
    <source>
        <dbReference type="ARBA" id="ARBA00022989"/>
    </source>
</evidence>
<feature type="transmembrane region" description="Helical" evidence="6">
    <location>
        <begin position="60"/>
        <end position="81"/>
    </location>
</feature>
<name>A0A8R1INI3_CAEJA</name>
<dbReference type="AlphaFoldDB" id="A0A8R1INI3"/>
<dbReference type="GO" id="GO:0007606">
    <property type="term" value="P:sensory perception of chemical stimulus"/>
    <property type="evidence" value="ECO:0007669"/>
    <property type="project" value="InterPro"/>
</dbReference>
<evidence type="ECO:0000256" key="1">
    <source>
        <dbReference type="ARBA" id="ARBA00004141"/>
    </source>
</evidence>
<evidence type="ECO:0000313" key="7">
    <source>
        <dbReference type="EnsemblMetazoa" id="CJA40177.1"/>
    </source>
</evidence>
<accession>A0A8R1INI3</accession>
<dbReference type="PANTHER" id="PTHR23128:SF137">
    <property type="entry name" value="SERPENTINE RECEPTOR, CLASS E (EPSILON)"/>
    <property type="match status" value="1"/>
</dbReference>
<dbReference type="Proteomes" id="UP000005237">
    <property type="component" value="Unassembled WGS sequence"/>
</dbReference>
<keyword evidence="5 6" id="KW-0472">Membrane</keyword>
<organism evidence="7 8">
    <name type="scientific">Caenorhabditis japonica</name>
    <dbReference type="NCBI Taxonomy" id="281687"/>
    <lineage>
        <taxon>Eukaryota</taxon>
        <taxon>Metazoa</taxon>
        <taxon>Ecdysozoa</taxon>
        <taxon>Nematoda</taxon>
        <taxon>Chromadorea</taxon>
        <taxon>Rhabditida</taxon>
        <taxon>Rhabditina</taxon>
        <taxon>Rhabditomorpha</taxon>
        <taxon>Rhabditoidea</taxon>
        <taxon>Rhabditidae</taxon>
        <taxon>Peloderinae</taxon>
        <taxon>Caenorhabditis</taxon>
    </lineage>
</organism>
<proteinExistence type="inferred from homology"/>
<dbReference type="EnsemblMetazoa" id="CJA40177.1">
    <property type="protein sequence ID" value="CJA40177.1"/>
    <property type="gene ID" value="WBGene00216025"/>
</dbReference>
<reference evidence="7" key="2">
    <citation type="submission" date="2022-06" db="UniProtKB">
        <authorList>
            <consortium name="EnsemblMetazoa"/>
        </authorList>
    </citation>
    <scope>IDENTIFICATION</scope>
    <source>
        <strain evidence="7">DF5081</strain>
    </source>
</reference>
<sequence length="324" mass="38321">MQPVLMFFMNTVKMRLPNWLIILYVVLAIICTFLTFFAFWMSTMNSVFHRNLKRLYQIGVLSWFVLITSKILMIIARLVFFPYGSDSLTPTCLFILTISAFLRYYFVFFFCAIPLSITIERTFATIWLRDYERSKRFWILWLIVLPNMLNATILSYLVISQLFTILMMALYVTSVLSLAFIIFVCLFWYNSRKFHNLEKHHRQTTYTLSIKYQLKENLVTLRSMRKMLIVILIAIFVIFLAYVVPAVYDFPDLWATHTILDGFFNFFPLYTTPAYAYCIPQCRELVAAMIGRSKSVREIVRSNETDIYFILFQKSITFTGAHQS</sequence>
<dbReference type="Pfam" id="PF03125">
    <property type="entry name" value="Sre"/>
    <property type="match status" value="1"/>
</dbReference>
<comment type="subcellular location">
    <subcellularLocation>
        <location evidence="1">Membrane</location>
        <topology evidence="1">Multi-pass membrane protein</topology>
    </subcellularLocation>
</comment>
<comment type="similarity">
    <text evidence="2">Belongs to the nematode receptor-like protein sre family.</text>
</comment>
<feature type="transmembrane region" description="Helical" evidence="6">
    <location>
        <begin position="138"/>
        <end position="159"/>
    </location>
</feature>
<keyword evidence="3 6" id="KW-0812">Transmembrane</keyword>
<feature type="transmembrane region" description="Helical" evidence="6">
    <location>
        <begin position="165"/>
        <end position="189"/>
    </location>
</feature>
<evidence type="ECO:0000256" key="5">
    <source>
        <dbReference type="ARBA" id="ARBA00023136"/>
    </source>
</evidence>
<evidence type="ECO:0000256" key="2">
    <source>
        <dbReference type="ARBA" id="ARBA00006803"/>
    </source>
</evidence>
<keyword evidence="4 6" id="KW-1133">Transmembrane helix</keyword>
<protein>
    <submittedName>
        <fullName evidence="7">Uncharacterized protein</fullName>
    </submittedName>
</protein>
<evidence type="ECO:0000256" key="6">
    <source>
        <dbReference type="SAM" id="Phobius"/>
    </source>
</evidence>
<keyword evidence="8" id="KW-1185">Reference proteome</keyword>
<feature type="transmembrane region" description="Helical" evidence="6">
    <location>
        <begin position="93"/>
        <end position="117"/>
    </location>
</feature>
<evidence type="ECO:0000313" key="8">
    <source>
        <dbReference type="Proteomes" id="UP000005237"/>
    </source>
</evidence>
<reference evidence="8" key="1">
    <citation type="submission" date="2010-08" db="EMBL/GenBank/DDBJ databases">
        <authorList>
            <consortium name="Caenorhabditis japonica Sequencing Consortium"/>
            <person name="Wilson R.K."/>
        </authorList>
    </citation>
    <scope>NUCLEOTIDE SEQUENCE [LARGE SCALE GENOMIC DNA]</scope>
    <source>
        <strain evidence="8">DF5081</strain>
    </source>
</reference>
<evidence type="ECO:0000256" key="3">
    <source>
        <dbReference type="ARBA" id="ARBA00022692"/>
    </source>
</evidence>
<feature type="transmembrane region" description="Helical" evidence="6">
    <location>
        <begin position="227"/>
        <end position="248"/>
    </location>
</feature>
<feature type="transmembrane region" description="Helical" evidence="6">
    <location>
        <begin position="20"/>
        <end position="40"/>
    </location>
</feature>
<dbReference type="InterPro" id="IPR004151">
    <property type="entry name" value="7TM_GPCR_serpentine_rcpt_Sre"/>
</dbReference>
<dbReference type="GO" id="GO:0016020">
    <property type="term" value="C:membrane"/>
    <property type="evidence" value="ECO:0007669"/>
    <property type="project" value="UniProtKB-SubCell"/>
</dbReference>
<dbReference type="PANTHER" id="PTHR23128">
    <property type="entry name" value="SERPENTINE RECEPTOR, CLASS E (EPSILON)-RELATED"/>
    <property type="match status" value="1"/>
</dbReference>